<name>A0ACB8WMI6_9TELE</name>
<reference evidence="1" key="1">
    <citation type="submission" date="2022-04" db="EMBL/GenBank/DDBJ databases">
        <title>Jade perch genome.</title>
        <authorList>
            <person name="Chao B."/>
        </authorList>
    </citation>
    <scope>NUCLEOTIDE SEQUENCE</scope>
    <source>
        <strain evidence="1">CB-2022</strain>
    </source>
</reference>
<organism evidence="1 2">
    <name type="scientific">Scortum barcoo</name>
    <name type="common">barcoo grunter</name>
    <dbReference type="NCBI Taxonomy" id="214431"/>
    <lineage>
        <taxon>Eukaryota</taxon>
        <taxon>Metazoa</taxon>
        <taxon>Chordata</taxon>
        <taxon>Craniata</taxon>
        <taxon>Vertebrata</taxon>
        <taxon>Euteleostomi</taxon>
        <taxon>Actinopterygii</taxon>
        <taxon>Neopterygii</taxon>
        <taxon>Teleostei</taxon>
        <taxon>Neoteleostei</taxon>
        <taxon>Acanthomorphata</taxon>
        <taxon>Eupercaria</taxon>
        <taxon>Centrarchiformes</taxon>
        <taxon>Terapontoidei</taxon>
        <taxon>Terapontidae</taxon>
        <taxon>Scortum</taxon>
    </lineage>
</organism>
<evidence type="ECO:0000313" key="2">
    <source>
        <dbReference type="Proteomes" id="UP000831701"/>
    </source>
</evidence>
<comment type="caution">
    <text evidence="1">The sequence shown here is derived from an EMBL/GenBank/DDBJ whole genome shotgun (WGS) entry which is preliminary data.</text>
</comment>
<gene>
    <name evidence="1" type="ORF">L3Q82_025991</name>
</gene>
<keyword evidence="2" id="KW-1185">Reference proteome</keyword>
<evidence type="ECO:0000313" key="1">
    <source>
        <dbReference type="EMBL" id="KAI3369019.1"/>
    </source>
</evidence>
<accession>A0ACB8WMI6</accession>
<dbReference type="EMBL" id="CM041538">
    <property type="protein sequence ID" value="KAI3369019.1"/>
    <property type="molecule type" value="Genomic_DNA"/>
</dbReference>
<sequence length="993" mass="108648">MMQTLALLLLQVAYVFGCGTPAVKPDTSRVVNGEDARPHSWPWQISLQVKHGSRFHHTCGGTLIGPRWVLTAGHCIWPGDVYRVVFGEHDMSVEEGTEQIRDILRIVVHPLWDIDRVADGNDLALLKLDKSPIMNDSTGVACLPEAGEILAHGTPCYISGWGNLYSNVTVSSSLSPLRVPAHGPMPDKLQQALLPVVEHSVCSRSDWWGINAKTTMVCAGGDDVSGCNGDSGGPLNCLGQDGRWYVHGVTSFVSSRVCNEVKKPTVFTRISAFTEWLNEMSSYGALGHSTFSPQHRHRSCPHQASEPQTDGPQPESVRNLQDWREQRGPGLRHDLSFSHFSSFSTQIVMAPRPEVGSDSSLSLDDNALAKDAPIALAYSTVDLVNEAPDSEDPWDLPELKDTGVKWSELDTKGKIMRVVTAIMKTVLLLGLLYLFICSLDVLSSAFQLVGGKAAGDIFQDNVVLSNPVAGLVIGVLVTVLVQSSSTSSSIVVSMVSSGLLQVESAVPIIMGSNIGTSVTNTIVAMMQAGDRNEFRRAFAGATVHDFFNWLSVLILLPLEVATGVLYKLTHLIIKSFNIQTGENAPDLLNVITDPLTNSIIELDKSVITAIATGDASARNKSLIKIWCKKETNTTFWNATVESCPAGAVCWEEGNLTWTQMNSSWTDYQQKCKRKHIFVNMNLPDLAVGLILLALSLLVLCTCLILIVKLLNSMLKGQVAVVIKKVLNTDFPFPFAWVTGYIAILVGAGMTFIVQSSSVFTSAITPLVGIGVISLERAYPLTLGSNIGTTTTAILAAMASPGETLSNSLQIALCHFFFNVMGILLWYPIPFMRLPIRLARGLGNRTARYRWFAVLYLFLCFLVLPLSVFGLSLAGWKVLLGVGLPIVVLIIFVIIVNVMQSRCPRYLPKILRSWDFLPRPLHSMAPWDAVVTSALGHCRRRCCRCCCKCCRCNGADDEEDEKISRKSKKNLEMYDNPAMSRDEDTKEAVKATHL</sequence>
<dbReference type="Proteomes" id="UP000831701">
    <property type="component" value="Chromosome 8"/>
</dbReference>
<proteinExistence type="predicted"/>
<protein>
    <submittedName>
        <fullName evidence="1">Uncharacterized protein</fullName>
    </submittedName>
</protein>